<accession>A0A6J6EZ58</accession>
<dbReference type="EMBL" id="CAEZTS010000074">
    <property type="protein sequence ID" value="CAB4579954.1"/>
    <property type="molecule type" value="Genomic_DNA"/>
</dbReference>
<evidence type="ECO:0000313" key="2">
    <source>
        <dbReference type="EMBL" id="CAB4579954.1"/>
    </source>
</evidence>
<sequence>MFERSLDRLRPVSLAEVSTDAPLMRRYDHKYVTTESRADEFIASLDGDWGVLLIGGGRSLRYHTVYYDDVLRRTYRDHVRGRRPRFKVRTRTYEDGTTFLEVKSKTGRGQTDKSRIPRVTDAASAFTDAEHSWLGSLLPDLDTRTLRRSLSVDCRRATLHSPSHRERVTLDHSMVVALNGEPAPLLPGGVVIETKSGTFRSRATHLLAELDIRTVSFSKYCAGLSVVDPTVHPRIRVDAERAVRAGQVT</sequence>
<gene>
    <name evidence="2" type="ORF">UFOPK1722_00954</name>
</gene>
<protein>
    <submittedName>
        <fullName evidence="2">Unannotated protein</fullName>
    </submittedName>
</protein>
<organism evidence="2">
    <name type="scientific">freshwater metagenome</name>
    <dbReference type="NCBI Taxonomy" id="449393"/>
    <lineage>
        <taxon>unclassified sequences</taxon>
        <taxon>metagenomes</taxon>
        <taxon>ecological metagenomes</taxon>
    </lineage>
</organism>
<name>A0A6J6EZ58_9ZZZZ</name>
<evidence type="ECO:0000259" key="1">
    <source>
        <dbReference type="Pfam" id="PF09359"/>
    </source>
</evidence>
<proteinExistence type="predicted"/>
<dbReference type="AlphaFoldDB" id="A0A6J6EZ58"/>
<feature type="domain" description="VTC" evidence="1">
    <location>
        <begin position="26"/>
        <end position="226"/>
    </location>
</feature>
<dbReference type="InterPro" id="IPR018966">
    <property type="entry name" value="VTC_domain"/>
</dbReference>
<dbReference type="CDD" id="cd07750">
    <property type="entry name" value="PolyPPase_VTC_like"/>
    <property type="match status" value="1"/>
</dbReference>
<reference evidence="2" key="1">
    <citation type="submission" date="2020-05" db="EMBL/GenBank/DDBJ databases">
        <authorList>
            <person name="Chiriac C."/>
            <person name="Salcher M."/>
            <person name="Ghai R."/>
            <person name="Kavagutti S V."/>
        </authorList>
    </citation>
    <scope>NUCLEOTIDE SEQUENCE</scope>
</reference>
<dbReference type="Pfam" id="PF09359">
    <property type="entry name" value="VTC"/>
    <property type="match status" value="1"/>
</dbReference>